<feature type="transmembrane region" description="Helical" evidence="1">
    <location>
        <begin position="31"/>
        <end position="50"/>
    </location>
</feature>
<protein>
    <submittedName>
        <fullName evidence="2">Uncharacterized protein</fullName>
    </submittedName>
</protein>
<keyword evidence="1" id="KW-0812">Transmembrane</keyword>
<name>A0A2Z5HFH5_9CAUD</name>
<evidence type="ECO:0000313" key="2">
    <source>
        <dbReference type="EMBL" id="AXC38496.1"/>
    </source>
</evidence>
<evidence type="ECO:0000256" key="1">
    <source>
        <dbReference type="SAM" id="Phobius"/>
    </source>
</evidence>
<gene>
    <name evidence="2" type="primary">33</name>
    <name evidence="2" type="ORF">SEA_RUBEELU_33</name>
</gene>
<keyword evidence="1" id="KW-1133">Transmembrane helix</keyword>
<proteinExistence type="predicted"/>
<organism evidence="2 3">
    <name type="scientific">Mycobacterium phage Rubeelu</name>
    <dbReference type="NCBI Taxonomy" id="2250386"/>
    <lineage>
        <taxon>Viruses</taxon>
        <taxon>Duplodnaviria</taxon>
        <taxon>Heunggongvirae</taxon>
        <taxon>Uroviricota</taxon>
        <taxon>Caudoviricetes</taxon>
        <taxon>Nclasvirinae</taxon>
        <taxon>Charlievirus</taxon>
        <taxon>Charlievirus butters</taxon>
    </lineage>
</organism>
<dbReference type="Proteomes" id="UP000253239">
    <property type="component" value="Genome"/>
</dbReference>
<accession>A0A2Z5HFH5</accession>
<reference evidence="2 3" key="1">
    <citation type="submission" date="2018-05" db="EMBL/GenBank/DDBJ databases">
        <authorList>
            <person name="Holmes S."/>
            <person name="Andersen I."/>
            <person name="Antosh A."/>
            <person name="Cancino R."/>
            <person name="Cassaniti A."/>
            <person name="Checo C."/>
            <person name="Cruz A."/>
            <person name="Decastro L."/>
            <person name="Douthitt C."/>
            <person name="Dubois A."/>
            <person name="Flyod E."/>
            <person name="Gough C."/>
            <person name="Holland C."/>
            <person name="Labrador D."/>
            <person name="Manthey F."/>
            <person name="McCandless J."/>
            <person name="McMahon J."/>
            <person name="Monroy J."/>
            <person name="Newman K."/>
            <person name="Peroza J."/>
            <person name="Roy A."/>
            <person name="Sewelson S."/>
            <person name="Thompson A."/>
            <person name="Wiersma-Koch H."/>
            <person name="D'Elia T."/>
            <person name="Garlena R.A."/>
            <person name="Russell D.A."/>
            <person name="Pope W.H."/>
            <person name="Jacobs-Sera D."/>
            <person name="Hatfull G.F."/>
        </authorList>
    </citation>
    <scope>NUCLEOTIDE SEQUENCE [LARGE SCALE GENOMIC DNA]</scope>
</reference>
<evidence type="ECO:0000313" key="3">
    <source>
        <dbReference type="Proteomes" id="UP000253239"/>
    </source>
</evidence>
<sequence>MDLLKRNYDLVATASTGAVFLALDTTVGIPWWLWAAYGALVIVQLGNRVVRGWAR</sequence>
<keyword evidence="1" id="KW-0472">Membrane</keyword>
<dbReference type="EMBL" id="MH399787">
    <property type="protein sequence ID" value="AXC38496.1"/>
    <property type="molecule type" value="Genomic_DNA"/>
</dbReference>